<dbReference type="PANTHER" id="PTHR46633:SF3">
    <property type="entry name" value="SERINE_THREONINE-PROTEIN KINASE WNK (WITH NO LYSINE)-LIKE PROTEIN"/>
    <property type="match status" value="1"/>
</dbReference>
<evidence type="ECO:0000256" key="1">
    <source>
        <dbReference type="ARBA" id="ARBA00023015"/>
    </source>
</evidence>
<evidence type="ECO:0000256" key="2">
    <source>
        <dbReference type="ARBA" id="ARBA00023163"/>
    </source>
</evidence>
<accession>A0ABP0Y824</accession>
<dbReference type="InterPro" id="IPR025610">
    <property type="entry name" value="MYC/MYB_N"/>
</dbReference>
<name>A0ABP0Y824_9ROSI</name>
<reference evidence="4 5" key="1">
    <citation type="submission" date="2024-03" db="EMBL/GenBank/DDBJ databases">
        <authorList>
            <person name="Gkanogiannis A."/>
            <person name="Becerra Lopez-Lavalle L."/>
        </authorList>
    </citation>
    <scope>NUCLEOTIDE SEQUENCE [LARGE SCALE GENOMIC DNA]</scope>
</reference>
<dbReference type="PANTHER" id="PTHR46633">
    <property type="entry name" value="TRANSCRIPTION FACTOR MYC/MYB-RELATED"/>
    <property type="match status" value="1"/>
</dbReference>
<organism evidence="4 5">
    <name type="scientific">Citrullus colocynthis</name>
    <name type="common">colocynth</name>
    <dbReference type="NCBI Taxonomy" id="252529"/>
    <lineage>
        <taxon>Eukaryota</taxon>
        <taxon>Viridiplantae</taxon>
        <taxon>Streptophyta</taxon>
        <taxon>Embryophyta</taxon>
        <taxon>Tracheophyta</taxon>
        <taxon>Spermatophyta</taxon>
        <taxon>Magnoliopsida</taxon>
        <taxon>eudicotyledons</taxon>
        <taxon>Gunneridae</taxon>
        <taxon>Pentapetalae</taxon>
        <taxon>rosids</taxon>
        <taxon>fabids</taxon>
        <taxon>Cucurbitales</taxon>
        <taxon>Cucurbitaceae</taxon>
        <taxon>Benincaseae</taxon>
        <taxon>Citrullus</taxon>
    </lineage>
</organism>
<proteinExistence type="predicted"/>
<evidence type="ECO:0000313" key="5">
    <source>
        <dbReference type="Proteomes" id="UP001642487"/>
    </source>
</evidence>
<gene>
    <name evidence="4" type="ORF">CITCOLO1_LOCUS8484</name>
</gene>
<feature type="domain" description="Transcription factor MYC/MYB N-terminal" evidence="3">
    <location>
        <begin position="14"/>
        <end position="202"/>
    </location>
</feature>
<keyword evidence="1" id="KW-0805">Transcription regulation</keyword>
<dbReference type="Pfam" id="PF14215">
    <property type="entry name" value="bHLH-MYC_N"/>
    <property type="match status" value="1"/>
</dbReference>
<keyword evidence="5" id="KW-1185">Reference proteome</keyword>
<protein>
    <recommendedName>
        <fullName evidence="3">Transcription factor MYC/MYB N-terminal domain-containing protein</fullName>
    </recommendedName>
</protein>
<dbReference type="Proteomes" id="UP001642487">
    <property type="component" value="Chromosome 3"/>
</dbReference>
<evidence type="ECO:0000313" key="4">
    <source>
        <dbReference type="EMBL" id="CAK9316620.1"/>
    </source>
</evidence>
<sequence length="367" mass="41471">MEQRLNLLATTHLLQHTLRSLCIHHNSHWVYAVFWRILPRNYPPPKWENQGAFDRSRGNWRNWILVWEDGFCNFAASASSDEMEAAGEFPGYGLQPCRGLQPELFFKMSHEIYNYGEGLIGKVAADRSHKWIYKEANDNQDIKFLPTWHNSADSHPRTWEAQFQSGIKTIALIAVKEGVVQLGAVQKVTEDLGLVVQLRKKFCYIESIPGVLLPHPLCSSIPSSFTEGGIVATTTTYESPEIGRFEGSGLGGSVESLVYNDLNQQLRITPSMSSLEALLAKLPSVVPADGAEGGEVRPHYQYQYQNQHEHQHEAESSAQKTLELLAMEKVAKVEINDNEDDQVLYTQLLHRYHDCDITTTSPHNHGF</sequence>
<dbReference type="EMBL" id="OZ021737">
    <property type="protein sequence ID" value="CAK9316620.1"/>
    <property type="molecule type" value="Genomic_DNA"/>
</dbReference>
<evidence type="ECO:0000259" key="3">
    <source>
        <dbReference type="Pfam" id="PF14215"/>
    </source>
</evidence>
<keyword evidence="2" id="KW-0804">Transcription</keyword>